<dbReference type="Proteomes" id="UP000700596">
    <property type="component" value="Unassembled WGS sequence"/>
</dbReference>
<reference evidence="2" key="1">
    <citation type="journal article" date="2021" name="Nat. Commun.">
        <title>Genetic determinants of endophytism in the Arabidopsis root mycobiome.</title>
        <authorList>
            <person name="Mesny F."/>
            <person name="Miyauchi S."/>
            <person name="Thiergart T."/>
            <person name="Pickel B."/>
            <person name="Atanasova L."/>
            <person name="Karlsson M."/>
            <person name="Huettel B."/>
            <person name="Barry K.W."/>
            <person name="Haridas S."/>
            <person name="Chen C."/>
            <person name="Bauer D."/>
            <person name="Andreopoulos W."/>
            <person name="Pangilinan J."/>
            <person name="LaButti K."/>
            <person name="Riley R."/>
            <person name="Lipzen A."/>
            <person name="Clum A."/>
            <person name="Drula E."/>
            <person name="Henrissat B."/>
            <person name="Kohler A."/>
            <person name="Grigoriev I.V."/>
            <person name="Martin F.M."/>
            <person name="Hacquard S."/>
        </authorList>
    </citation>
    <scope>NUCLEOTIDE SEQUENCE</scope>
    <source>
        <strain evidence="2">MPI-CAGE-CH-0243</strain>
    </source>
</reference>
<dbReference type="AlphaFoldDB" id="A0A9P9IVJ4"/>
<protein>
    <submittedName>
        <fullName evidence="2">Heterokaryon incompatibility protein-domain-containing protein</fullName>
    </submittedName>
</protein>
<sequence length="640" mass="72732">MSILSEQLPLYEYSPIGARKIRVLHLETGGHEQPLRGSVEVVDVDSAIFVAISYVWGSPDREHSITIDKENGPKVIMLTESLNTLLRDVRTGFQSKRGKDLPMVLWVDQISINQENIEEKNVQVAMMRTIYETAHAVITYIGPMGNSERGIEMVKHFTLLKDGAQNNETDIPSPSLADYADSQSDEDWGSLGSLINRNWLDRVWIVQENVLNSRQILCCGTCLFPWDWLGLVADITNIPSLAKGLLYNGNQSDADLENDQYTRTVSNKPVKYGPGSGDPTYIRARIFKLGVLSQLRFDRVESSTSINLFWALLQDFGQLLCKDPRDTIFAIVGLATDAEELNIHPDYNKSPVDVFREVAARMILFYGHLAIIHFPVWIPRYGRDRPSWIPSWSCDQGYRWDATHYAFYPLGDGQQSKPRFEADEHVLVVDGVFLDEIEVSFGVWTPTMTDFSSAAMKSIVEFYDLGVFEEMCNYLSLDLWNLSPEDLERIVLFMVEHTSDSDIENARISIEAVVFSLQELRRIRNLQKPDCAIQYPEPNATTDNERSFDAQNLLLHTWQLAHRSICVTKSKRLCSVYAEHVEPGDQVVALFGGNFCYVLKNSERPGHHNLVGYSYLEGQMDGQIQEDPGWKSRIVTIRID</sequence>
<dbReference type="Pfam" id="PF06985">
    <property type="entry name" value="HET"/>
    <property type="match status" value="1"/>
</dbReference>
<dbReference type="InterPro" id="IPR052895">
    <property type="entry name" value="HetReg/Transcr_Mod"/>
</dbReference>
<proteinExistence type="predicted"/>
<dbReference type="InterPro" id="IPR010730">
    <property type="entry name" value="HET"/>
</dbReference>
<gene>
    <name evidence="2" type="ORF">B0J11DRAFT_600816</name>
</gene>
<organism evidence="2 3">
    <name type="scientific">Dendryphion nanum</name>
    <dbReference type="NCBI Taxonomy" id="256645"/>
    <lineage>
        <taxon>Eukaryota</taxon>
        <taxon>Fungi</taxon>
        <taxon>Dikarya</taxon>
        <taxon>Ascomycota</taxon>
        <taxon>Pezizomycotina</taxon>
        <taxon>Dothideomycetes</taxon>
        <taxon>Pleosporomycetidae</taxon>
        <taxon>Pleosporales</taxon>
        <taxon>Torulaceae</taxon>
        <taxon>Dendryphion</taxon>
    </lineage>
</organism>
<dbReference type="PANTHER" id="PTHR24148:SF82">
    <property type="entry name" value="HETEROKARYON INCOMPATIBILITY DOMAIN-CONTAINING PROTEIN"/>
    <property type="match status" value="1"/>
</dbReference>
<accession>A0A9P9IVJ4</accession>
<name>A0A9P9IVJ4_9PLEO</name>
<evidence type="ECO:0000259" key="1">
    <source>
        <dbReference type="Pfam" id="PF06985"/>
    </source>
</evidence>
<comment type="caution">
    <text evidence="2">The sequence shown here is derived from an EMBL/GenBank/DDBJ whole genome shotgun (WGS) entry which is preliminary data.</text>
</comment>
<dbReference type="OrthoDB" id="2157530at2759"/>
<feature type="domain" description="Heterokaryon incompatibility" evidence="1">
    <location>
        <begin position="49"/>
        <end position="208"/>
    </location>
</feature>
<dbReference type="PANTHER" id="PTHR24148">
    <property type="entry name" value="ANKYRIN REPEAT DOMAIN-CONTAINING PROTEIN 39 HOMOLOG-RELATED"/>
    <property type="match status" value="1"/>
</dbReference>
<evidence type="ECO:0000313" key="2">
    <source>
        <dbReference type="EMBL" id="KAH7132349.1"/>
    </source>
</evidence>
<evidence type="ECO:0000313" key="3">
    <source>
        <dbReference type="Proteomes" id="UP000700596"/>
    </source>
</evidence>
<dbReference type="EMBL" id="JAGMWT010000003">
    <property type="protein sequence ID" value="KAH7132349.1"/>
    <property type="molecule type" value="Genomic_DNA"/>
</dbReference>
<keyword evidence="3" id="KW-1185">Reference proteome</keyword>